<evidence type="ECO:0000256" key="1">
    <source>
        <dbReference type="ARBA" id="ARBA00011738"/>
    </source>
</evidence>
<evidence type="ECO:0000256" key="3">
    <source>
        <dbReference type="ARBA" id="ARBA00022679"/>
    </source>
</evidence>
<dbReference type="InterPro" id="IPR004045">
    <property type="entry name" value="Glutathione_S-Trfase_N"/>
</dbReference>
<dbReference type="FunFam" id="3.40.30.10:FF:000035">
    <property type="entry name" value="hematopoietic prostaglandin D synthase"/>
    <property type="match status" value="1"/>
</dbReference>
<dbReference type="InterPro" id="IPR004046">
    <property type="entry name" value="GST_C"/>
</dbReference>
<keyword evidence="3" id="KW-0808">Transferase</keyword>
<dbReference type="InterPro" id="IPR050213">
    <property type="entry name" value="GST_superfamily"/>
</dbReference>
<protein>
    <recommendedName>
        <fullName evidence="2">glutathione transferase</fullName>
        <ecNumber evidence="2">2.5.1.18</ecNumber>
    </recommendedName>
</protein>
<organism evidence="8 9">
    <name type="scientific">Popillia japonica</name>
    <name type="common">Japanese beetle</name>
    <dbReference type="NCBI Taxonomy" id="7064"/>
    <lineage>
        <taxon>Eukaryota</taxon>
        <taxon>Metazoa</taxon>
        <taxon>Ecdysozoa</taxon>
        <taxon>Arthropoda</taxon>
        <taxon>Hexapoda</taxon>
        <taxon>Insecta</taxon>
        <taxon>Pterygota</taxon>
        <taxon>Neoptera</taxon>
        <taxon>Endopterygota</taxon>
        <taxon>Coleoptera</taxon>
        <taxon>Polyphaga</taxon>
        <taxon>Scarabaeiformia</taxon>
        <taxon>Scarabaeidae</taxon>
        <taxon>Rutelinae</taxon>
        <taxon>Popillia</taxon>
    </lineage>
</organism>
<dbReference type="FunFam" id="1.20.1050.10:FF:000030">
    <property type="entry name" value="Glutathione S-transferase S1"/>
    <property type="match status" value="1"/>
</dbReference>
<evidence type="ECO:0000259" key="7">
    <source>
        <dbReference type="PROSITE" id="PS50405"/>
    </source>
</evidence>
<dbReference type="PROSITE" id="PS50405">
    <property type="entry name" value="GST_CTER"/>
    <property type="match status" value="1"/>
</dbReference>
<dbReference type="Pfam" id="PF14497">
    <property type="entry name" value="GST_C_3"/>
    <property type="match status" value="1"/>
</dbReference>
<evidence type="ECO:0000313" key="8">
    <source>
        <dbReference type="EMBL" id="KAK9719597.1"/>
    </source>
</evidence>
<sequence length="206" mass="23561">MSEIKFTYFNAKALGEVTRLLLKYAGIDFIDDRFPDEDWPKIKPNMPFGQVPALTVDGKTTNQSVAIARFAAKQAKHQSKVGSNDWEDLEIDAIVDTINDFRIKIQQYHYEPDAAIKEARKGPLFQETIPFYVKKFEEIAKKNNGYLAVGKLTWADFFFTGTIEYLNHMARVNLLEKCPNLQKVVQNVSSIPAVKAWLDVRPKTED</sequence>
<evidence type="ECO:0000259" key="6">
    <source>
        <dbReference type="PROSITE" id="PS50404"/>
    </source>
</evidence>
<comment type="caution">
    <text evidence="8">The sequence shown here is derived from an EMBL/GenBank/DDBJ whole genome shotgun (WGS) entry which is preliminary data.</text>
</comment>
<dbReference type="CDD" id="cd03192">
    <property type="entry name" value="GST_C_Sigma_like"/>
    <property type="match status" value="1"/>
</dbReference>
<dbReference type="PANTHER" id="PTHR11571">
    <property type="entry name" value="GLUTATHIONE S-TRANSFERASE"/>
    <property type="match status" value="1"/>
</dbReference>
<evidence type="ECO:0000313" key="9">
    <source>
        <dbReference type="Proteomes" id="UP001458880"/>
    </source>
</evidence>
<comment type="similarity">
    <text evidence="4">Belongs to the GST superfamily. Sigma family.</text>
</comment>
<dbReference type="InterPro" id="IPR036282">
    <property type="entry name" value="Glutathione-S-Trfase_C_sf"/>
</dbReference>
<dbReference type="GO" id="GO:0004602">
    <property type="term" value="F:glutathione peroxidase activity"/>
    <property type="evidence" value="ECO:0007669"/>
    <property type="project" value="UniProtKB-ARBA"/>
</dbReference>
<dbReference type="GO" id="GO:0006749">
    <property type="term" value="P:glutathione metabolic process"/>
    <property type="evidence" value="ECO:0007669"/>
    <property type="project" value="TreeGrafter"/>
</dbReference>
<comment type="subunit">
    <text evidence="1">Homodimer.</text>
</comment>
<dbReference type="EMBL" id="JASPKY010000218">
    <property type="protein sequence ID" value="KAK9719597.1"/>
    <property type="molecule type" value="Genomic_DNA"/>
</dbReference>
<dbReference type="InterPro" id="IPR040079">
    <property type="entry name" value="Glutathione_S-Trfase"/>
</dbReference>
<dbReference type="EC" id="2.5.1.18" evidence="2"/>
<dbReference type="SUPFAM" id="SSF47616">
    <property type="entry name" value="GST C-terminal domain-like"/>
    <property type="match status" value="1"/>
</dbReference>
<dbReference type="GO" id="GO:0004364">
    <property type="term" value="F:glutathione transferase activity"/>
    <property type="evidence" value="ECO:0007669"/>
    <property type="project" value="UniProtKB-EC"/>
</dbReference>
<dbReference type="Pfam" id="PF02798">
    <property type="entry name" value="GST_N"/>
    <property type="match status" value="1"/>
</dbReference>
<feature type="domain" description="GST N-terminal" evidence="6">
    <location>
        <begin position="2"/>
        <end position="79"/>
    </location>
</feature>
<reference evidence="8 9" key="1">
    <citation type="journal article" date="2024" name="BMC Genomics">
        <title>De novo assembly and annotation of Popillia japonica's genome with initial clues to its potential as an invasive pest.</title>
        <authorList>
            <person name="Cucini C."/>
            <person name="Boschi S."/>
            <person name="Funari R."/>
            <person name="Cardaioli E."/>
            <person name="Iannotti N."/>
            <person name="Marturano G."/>
            <person name="Paoli F."/>
            <person name="Bruttini M."/>
            <person name="Carapelli A."/>
            <person name="Frati F."/>
            <person name="Nardi F."/>
        </authorList>
    </citation>
    <scope>NUCLEOTIDE SEQUENCE [LARGE SCALE GENOMIC DNA]</scope>
    <source>
        <strain evidence="8">DMR45628</strain>
    </source>
</reference>
<dbReference type="InterPro" id="IPR010987">
    <property type="entry name" value="Glutathione-S-Trfase_C-like"/>
</dbReference>
<dbReference type="AlphaFoldDB" id="A0AAW1KIG5"/>
<evidence type="ECO:0000256" key="4">
    <source>
        <dbReference type="ARBA" id="ARBA00038317"/>
    </source>
</evidence>
<dbReference type="SUPFAM" id="SSF52833">
    <property type="entry name" value="Thioredoxin-like"/>
    <property type="match status" value="1"/>
</dbReference>
<dbReference type="Gene3D" id="3.40.30.10">
    <property type="entry name" value="Glutaredoxin"/>
    <property type="match status" value="1"/>
</dbReference>
<dbReference type="SFLD" id="SFLDG01205">
    <property type="entry name" value="AMPS.1"/>
    <property type="match status" value="1"/>
</dbReference>
<dbReference type="PANTHER" id="PTHR11571:SF224">
    <property type="entry name" value="HEMATOPOIETIC PROSTAGLANDIN D SYNTHASE"/>
    <property type="match status" value="1"/>
</dbReference>
<evidence type="ECO:0000256" key="2">
    <source>
        <dbReference type="ARBA" id="ARBA00012452"/>
    </source>
</evidence>
<dbReference type="CDD" id="cd03039">
    <property type="entry name" value="GST_N_Sigma_like"/>
    <property type="match status" value="1"/>
</dbReference>
<gene>
    <name evidence="8" type="ORF">QE152_g22602</name>
</gene>
<dbReference type="SFLD" id="SFLDS00019">
    <property type="entry name" value="Glutathione_Transferase_(cytos"/>
    <property type="match status" value="1"/>
</dbReference>
<feature type="domain" description="GST C-terminal" evidence="7">
    <location>
        <begin position="84"/>
        <end position="206"/>
    </location>
</feature>
<dbReference type="Proteomes" id="UP001458880">
    <property type="component" value="Unassembled WGS sequence"/>
</dbReference>
<evidence type="ECO:0000256" key="5">
    <source>
        <dbReference type="ARBA" id="ARBA00047960"/>
    </source>
</evidence>
<name>A0AAW1KIG5_POPJA</name>
<dbReference type="SFLD" id="SFLDG00363">
    <property type="entry name" value="AMPS_(cytGST):_Alpha-__Mu-__Pi"/>
    <property type="match status" value="1"/>
</dbReference>
<dbReference type="PROSITE" id="PS50404">
    <property type="entry name" value="GST_NTER"/>
    <property type="match status" value="1"/>
</dbReference>
<comment type="catalytic activity">
    <reaction evidence="5">
        <text>RX + glutathione = an S-substituted glutathione + a halide anion + H(+)</text>
        <dbReference type="Rhea" id="RHEA:16437"/>
        <dbReference type="ChEBI" id="CHEBI:15378"/>
        <dbReference type="ChEBI" id="CHEBI:16042"/>
        <dbReference type="ChEBI" id="CHEBI:17792"/>
        <dbReference type="ChEBI" id="CHEBI:57925"/>
        <dbReference type="ChEBI" id="CHEBI:90779"/>
        <dbReference type="EC" id="2.5.1.18"/>
    </reaction>
</comment>
<accession>A0AAW1KIG5</accession>
<keyword evidence="9" id="KW-1185">Reference proteome</keyword>
<dbReference type="InterPro" id="IPR036249">
    <property type="entry name" value="Thioredoxin-like_sf"/>
</dbReference>
<proteinExistence type="inferred from homology"/>
<dbReference type="Gene3D" id="1.20.1050.10">
    <property type="match status" value="1"/>
</dbReference>